<dbReference type="RefSeq" id="XP_022236992.1">
    <property type="nucleotide sequence ID" value="XM_022381284.1"/>
</dbReference>
<dbReference type="InterPro" id="IPR013783">
    <property type="entry name" value="Ig-like_fold"/>
</dbReference>
<feature type="non-terminal residue" evidence="3">
    <location>
        <position position="1"/>
    </location>
</feature>
<sequence>KSSIDTTTIHEVGLGQIEYLERPHHQEPHYLIEEFSKSKPIFTHPLHDPKPLREGERVHLECRLEPANDTTMKVEWFFNGKPLKSGSRFHTRYEFGFVALDILTVYPEDTGEYTVRATNHLGSSHTSANVKII</sequence>
<feature type="non-terminal residue" evidence="3">
    <location>
        <position position="133"/>
    </location>
</feature>
<dbReference type="PROSITE" id="PS50835">
    <property type="entry name" value="IG_LIKE"/>
    <property type="match status" value="1"/>
</dbReference>
<gene>
    <name evidence="3" type="primary">LOC111084640</name>
</gene>
<dbReference type="GeneID" id="111084640"/>
<dbReference type="Proteomes" id="UP000694941">
    <property type="component" value="Unplaced"/>
</dbReference>
<dbReference type="SMART" id="SM00409">
    <property type="entry name" value="IG"/>
    <property type="match status" value="1"/>
</dbReference>
<proteinExistence type="predicted"/>
<organism evidence="2 3">
    <name type="scientific">Limulus polyphemus</name>
    <name type="common">Atlantic horseshoe crab</name>
    <dbReference type="NCBI Taxonomy" id="6850"/>
    <lineage>
        <taxon>Eukaryota</taxon>
        <taxon>Metazoa</taxon>
        <taxon>Ecdysozoa</taxon>
        <taxon>Arthropoda</taxon>
        <taxon>Chelicerata</taxon>
        <taxon>Merostomata</taxon>
        <taxon>Xiphosura</taxon>
        <taxon>Limulidae</taxon>
        <taxon>Limulus</taxon>
    </lineage>
</organism>
<evidence type="ECO:0000313" key="2">
    <source>
        <dbReference type="Proteomes" id="UP000694941"/>
    </source>
</evidence>
<keyword evidence="2" id="KW-1185">Reference proteome</keyword>
<dbReference type="InterPro" id="IPR007110">
    <property type="entry name" value="Ig-like_dom"/>
</dbReference>
<name>A0ABM1S037_LIMPO</name>
<dbReference type="InterPro" id="IPR003599">
    <property type="entry name" value="Ig_sub"/>
</dbReference>
<accession>A0ABM1S037</accession>
<dbReference type="Pfam" id="PF07679">
    <property type="entry name" value="I-set"/>
    <property type="match status" value="1"/>
</dbReference>
<dbReference type="PANTHER" id="PTHR47633">
    <property type="entry name" value="IMMUNOGLOBULIN"/>
    <property type="match status" value="1"/>
</dbReference>
<evidence type="ECO:0000259" key="1">
    <source>
        <dbReference type="PROSITE" id="PS50835"/>
    </source>
</evidence>
<protein>
    <submittedName>
        <fullName evidence="3">Titin-like</fullName>
    </submittedName>
</protein>
<dbReference type="SUPFAM" id="SSF48726">
    <property type="entry name" value="Immunoglobulin"/>
    <property type="match status" value="1"/>
</dbReference>
<feature type="domain" description="Ig-like" evidence="1">
    <location>
        <begin position="40"/>
        <end position="131"/>
    </location>
</feature>
<dbReference type="InterPro" id="IPR036179">
    <property type="entry name" value="Ig-like_dom_sf"/>
</dbReference>
<dbReference type="InterPro" id="IPR013098">
    <property type="entry name" value="Ig_I-set"/>
</dbReference>
<reference evidence="3" key="1">
    <citation type="submission" date="2025-08" db="UniProtKB">
        <authorList>
            <consortium name="RefSeq"/>
        </authorList>
    </citation>
    <scope>IDENTIFICATION</scope>
    <source>
        <tissue evidence="3">Muscle</tissue>
    </source>
</reference>
<dbReference type="Gene3D" id="2.60.40.10">
    <property type="entry name" value="Immunoglobulins"/>
    <property type="match status" value="1"/>
</dbReference>
<evidence type="ECO:0000313" key="3">
    <source>
        <dbReference type="RefSeq" id="XP_022236992.1"/>
    </source>
</evidence>
<dbReference type="PANTHER" id="PTHR47633:SF4">
    <property type="entry name" value="MYOPALLADIN ISOFORM X1"/>
    <property type="match status" value="1"/>
</dbReference>